<dbReference type="GO" id="GO:0005694">
    <property type="term" value="C:chromosome"/>
    <property type="evidence" value="ECO:0007669"/>
    <property type="project" value="UniProtKB-ARBA"/>
</dbReference>
<dbReference type="Pfam" id="PF00580">
    <property type="entry name" value="UvrD-helicase"/>
    <property type="match status" value="1"/>
</dbReference>
<dbReference type="Pfam" id="PF13086">
    <property type="entry name" value="AAA_11"/>
    <property type="match status" value="1"/>
</dbReference>
<evidence type="ECO:0000313" key="7">
    <source>
        <dbReference type="EnsemblPlants" id="QL03p041555:mrna"/>
    </source>
</evidence>
<dbReference type="InterPro" id="IPR045529">
    <property type="entry name" value="DUF6469"/>
</dbReference>
<dbReference type="Pfam" id="PF13361">
    <property type="entry name" value="UvrD_C"/>
    <property type="match status" value="1"/>
</dbReference>
<feature type="domain" description="UvrD-like helicase ATP-binding" evidence="6">
    <location>
        <begin position="1090"/>
        <end position="1487"/>
    </location>
</feature>
<dbReference type="InterPro" id="IPR047187">
    <property type="entry name" value="SF1_C_Upf1"/>
</dbReference>
<dbReference type="GO" id="GO:0005524">
    <property type="term" value="F:ATP binding"/>
    <property type="evidence" value="ECO:0007669"/>
    <property type="project" value="UniProtKB-UniRule"/>
</dbReference>
<keyword evidence="2 5" id="KW-0378">Hydrolase</keyword>
<name>A0A7N2L6T9_QUELO</name>
<dbReference type="PROSITE" id="PS51198">
    <property type="entry name" value="UVRD_HELICASE_ATP_BIND"/>
    <property type="match status" value="1"/>
</dbReference>
<keyword evidence="1 5" id="KW-0547">Nucleotide-binding</keyword>
<dbReference type="InParanoid" id="A0A7N2L6T9"/>
<dbReference type="InterPro" id="IPR041677">
    <property type="entry name" value="DNA2/NAM7_AAA_11"/>
</dbReference>
<dbReference type="Gene3D" id="3.40.50.300">
    <property type="entry name" value="P-loop containing nucleotide triphosphate hydrolases"/>
    <property type="match status" value="4"/>
</dbReference>
<sequence>MEGECSKKKKPTSNRLSLIDVVFSWCLEDVLNKDLYMNKTIYSIHITTLSHTHSMLKDGYLYFNMVEKIPESFQSVQQYFGSFIFSLLEETRAELSSSLDFIASAPYAGVNSLQECGECVYDVKVEQWMYKSSSSKPYKMFPGDILVFTDSKPQTISDLKQEGGTWTLALVTEGTCNEFKVKASCCIEAQSFNHKPQFVVFLRNITTNRNIWNALHTFGNLSIVKEVLYTNNVAEENCSLCSGKNDFIQNEEIYTTSLFKLNDSQREAVLASLHKFQCYHKSSVELIWCPPGTGKTMTLSILLFILQRMSCRTLVCAPTNVAITEAACHLLKLVKASSEAGSISDALLCSLGNILFMGSEDLLEVASDIEEIHLNYRVERLLEVLRPLTGLRHCSCSMIDFLEGCVSQYHIFMDGELMENKEPDIVKNYSKGECKTFLEFVIERFRSIALLLRSSISIFCTHIARSFILDHNFETMVSIMKLLDTFETLLSQNNINCEELLVEFSHAKNTESCHYSFKSISTLLNMKRGECIYILKVLLTALDALDLPSAMDPSSVKKFCFQTASLIFCTASSSHMLHSLNMKPLELLVIDESAQLKECELITPLQLPGLRHAILFGDHCQLPAMVNSNVSARAGFGRSLFERLSLMGHSKHFLNIQYRMHPLISFFPNSKFYGNKIVDAPNVKSGLAKRYLPGQIFGSYSFINISCGIEELDGVHHSWKNMVEVAVIIKVVNNLYKEWNGSKQKLSIGVISPYTAQVIAVQEKIGKKYENLDGFAVKVKSIEGFQGGEADIIILSTVRCNSDGSISFASNHGRINVALTRARHCLWILGNETTLLNSQSVWKSIVCDAKDRQCFYNADEDENLAKFMLEVKKELNEYDDLLNFDSVPFESARWKVLFSDYFRKSFKKLRSIEMKKLVIYLLLRLSSGWRPKNKKCNLIHDNTSGMLKQFKVKDLYIICSIDIMKESWYIQVLKVWDILPLEDIPKLAIRLDALFGKYTNDYLNRCKAKCFDGDLEVPMSWVTSLDFVRYKNSSYTGDMADSDDVCFGRKTFVENSMVSDSLTLMKFYSLSSGVVSHLLSRCDGKELDFPFELSDQETDVILFDRSCFILGRSGTGKTTVLTTKLFQKEQLHHIASEGFHEPQSCSTVEIFPKKEDGERVGGTKRAVLHQIFVTVNPKLCYAIKQQICHLKRFACVGDASEGSTSTGLDEIDEMLQFTDIPDSFIDLPTKLYPLVLTFHKFLMMLDGTVGNSFFGRFPEAIGHSHGTKRASKSVALKTFIRTKEVNYERFRSSYWPRFNNEQTKKFDSSTVFTEIMSHIKGGLQVGESCDDKLGLEDYLSLAERRVSTLGRQEREIIFDIFLQYERKKMKRGESDLTDLVIDIHNRLKVSRYDGDNMDFVYIDEVQDLSMRQVALFKYLCKNVAEGFVFSGDTAQTIARGIDFRFQDIRFLFYKEFLLGSRNDGAYGKKEKGKIADVFQLSQNFRTHAGILNLAQSVINLLYHFFPLSIDTLRPETSLIDGQVPVLLKSLNGENDFISIFKNGGNDGGKIIGFGADQVILVRDDIARNKIVDYVGKQALILTIMESKGLEFQDVFLYNFFGSSPSKNQWRVIYKYMIENDLLDSTSTTSFPSFIWGKHNMLCSELKHLYVAITRTRQKLWIFENVEELSEPMFVYWKKLGFVQVREFNESLAQEMQVASSQEEWKSRGIKFFYQNNYEMARMCFERAGEIYWEKWAMAAGLRAAANHMSCSNSQLKHINLMKAAETFDSIGKSELSAQCYYEASEYERAGTIYLDKFGNSKLEDAAECFTRAGCYKTAAQLYAKCNLFTKCMSVCSGGKLFDMGFQFLQYWKDNALSNNGLLNSNSDIEETSQMFLESAARYYHEIKYSKKMMMFVKAFHSKNSMRAFLMSLGSLDELLSLEKEWGNFQEAAKIARMQGDLLLEADLLENTGNYEDASLSILLYVFANSLWAPRSQGWPLKQFPRKEKLLTKAKEFAKNGSDNFFEFVCTEANILSDQECSLPELMQNFRSSQRHNSVRGEILCARKVLDSHLELSTSAYSWGDVAGYLDRHAKDRLSQNQVSVETLVYFWNFWKNKIWNIFEFLGCPGNGDDSGEFCLSYLAVNKQFIDTKVVYLLLKPDAYWLREIDDQYFMKKGKLVSIGALRFAQAARRYWCSEIFSVGVGMLEKLKALYEFATQNALPLYSQTFPVVHMFVLSKSLMETRFVDCRQHIDTLKFFLDLSMNLFLDNIVSIDPLDWRKLLTENMIFLRAMEQYKSVLQEVIINTINSTSKLTTHAQVGKVTIETFGSGKLSSKLYKQITEVFDRNSPWREFFLTLGENAAQREVYLVHKFHKALEDTYNARWANVNDYISPGCFLYLVELLLIWVCSLRETFFTSKSSFVEWLIHREWKAIRNTNSLAAKVDESSLVVILEFVSCIVEQLLYHEQDTINWFGKANIILDPDSYMLLVLRLFVVTCVLCLNHVKYFGLLYHLLGRTEITSHLPKDFYESLMRLLENDHEDARIHVIAEAFRKIGNPLVIVSPRWHCSNFSRPDAIFVNRDVNKGRDNILKVLFQNDVKDSPNQNWWQ</sequence>
<keyword evidence="3 5" id="KW-0347">Helicase</keyword>
<dbReference type="InterPro" id="IPR041679">
    <property type="entry name" value="DNA2/NAM7-like_C"/>
</dbReference>
<dbReference type="Pfam" id="PF20073">
    <property type="entry name" value="DUF6469"/>
    <property type="match status" value="1"/>
</dbReference>
<dbReference type="FunFam" id="3.40.50.300:FF:000326">
    <property type="entry name" value="P-loop containing nucleoside triphosphate hydrolase"/>
    <property type="match status" value="1"/>
</dbReference>
<evidence type="ECO:0000256" key="4">
    <source>
        <dbReference type="ARBA" id="ARBA00022840"/>
    </source>
</evidence>
<evidence type="ECO:0000256" key="1">
    <source>
        <dbReference type="ARBA" id="ARBA00022741"/>
    </source>
</evidence>
<dbReference type="PANTHER" id="PTHR21529">
    <property type="entry name" value="MAMMARY TURMOR VIRUS RECEPTOR HOMOLOG 1, 2 MTVR1, 2"/>
    <property type="match status" value="1"/>
</dbReference>
<keyword evidence="8" id="KW-1185">Reference proteome</keyword>
<dbReference type="EMBL" id="LRBV02000003">
    <property type="status" value="NOT_ANNOTATED_CDS"/>
    <property type="molecule type" value="Genomic_DNA"/>
</dbReference>
<protein>
    <recommendedName>
        <fullName evidence="6">UvrD-like helicase ATP-binding domain-containing protein</fullName>
    </recommendedName>
</protein>
<dbReference type="GO" id="GO:0016787">
    <property type="term" value="F:hydrolase activity"/>
    <property type="evidence" value="ECO:0007669"/>
    <property type="project" value="UniProtKB-UniRule"/>
</dbReference>
<dbReference type="InterPro" id="IPR014016">
    <property type="entry name" value="UvrD-like_ATP-bd"/>
</dbReference>
<feature type="binding site" evidence="5">
    <location>
        <begin position="1111"/>
        <end position="1118"/>
    </location>
    <ligand>
        <name>ATP</name>
        <dbReference type="ChEBI" id="CHEBI:30616"/>
    </ligand>
</feature>
<dbReference type="GO" id="GO:0004386">
    <property type="term" value="F:helicase activity"/>
    <property type="evidence" value="ECO:0007669"/>
    <property type="project" value="UniProtKB-UniRule"/>
</dbReference>
<evidence type="ECO:0000256" key="3">
    <source>
        <dbReference type="ARBA" id="ARBA00022806"/>
    </source>
</evidence>
<dbReference type="SUPFAM" id="SSF52540">
    <property type="entry name" value="P-loop containing nucleoside triphosphate hydrolases"/>
    <property type="match status" value="2"/>
</dbReference>
<dbReference type="InterPro" id="IPR027417">
    <property type="entry name" value="P-loop_NTPase"/>
</dbReference>
<dbReference type="Gramene" id="QL03p041555:mrna">
    <property type="protein sequence ID" value="QL03p041555:mrna"/>
    <property type="gene ID" value="QL03p041555"/>
</dbReference>
<dbReference type="PANTHER" id="PTHR21529:SF4">
    <property type="entry name" value="TPR AND ANKYRIN REPEAT-CONTAINING PROTEIN 1"/>
    <property type="match status" value="1"/>
</dbReference>
<dbReference type="Proteomes" id="UP000594261">
    <property type="component" value="Chromosome 3"/>
</dbReference>
<dbReference type="EnsemblPlants" id="QL03p041555:mrna">
    <property type="protein sequence ID" value="QL03p041555:mrna"/>
    <property type="gene ID" value="QL03p041555"/>
</dbReference>
<dbReference type="InterPro" id="IPR039904">
    <property type="entry name" value="TRANK1"/>
</dbReference>
<evidence type="ECO:0000313" key="8">
    <source>
        <dbReference type="Proteomes" id="UP000594261"/>
    </source>
</evidence>
<evidence type="ECO:0000256" key="5">
    <source>
        <dbReference type="PROSITE-ProRule" id="PRU00560"/>
    </source>
</evidence>
<dbReference type="InterPro" id="IPR014017">
    <property type="entry name" value="DNA_helicase_UvrD-like_C"/>
</dbReference>
<proteinExistence type="predicted"/>
<reference evidence="7" key="2">
    <citation type="submission" date="2021-01" db="UniProtKB">
        <authorList>
            <consortium name="EnsemblPlants"/>
        </authorList>
    </citation>
    <scope>IDENTIFICATION</scope>
</reference>
<evidence type="ECO:0000259" key="6">
    <source>
        <dbReference type="PROSITE" id="PS51198"/>
    </source>
</evidence>
<reference evidence="7 8" key="1">
    <citation type="journal article" date="2016" name="G3 (Bethesda)">
        <title>First Draft Assembly and Annotation of the Genome of a California Endemic Oak Quercus lobata Nee (Fagaceae).</title>
        <authorList>
            <person name="Sork V.L."/>
            <person name="Fitz-Gibbon S.T."/>
            <person name="Puiu D."/>
            <person name="Crepeau M."/>
            <person name="Gugger P.F."/>
            <person name="Sherman R."/>
            <person name="Stevens K."/>
            <person name="Langley C.H."/>
            <person name="Pellegrini M."/>
            <person name="Salzberg S.L."/>
        </authorList>
    </citation>
    <scope>NUCLEOTIDE SEQUENCE [LARGE SCALE GENOMIC DNA]</scope>
    <source>
        <strain evidence="7 8">cv. SW786</strain>
    </source>
</reference>
<organism evidence="7 8">
    <name type="scientific">Quercus lobata</name>
    <name type="common">Valley oak</name>
    <dbReference type="NCBI Taxonomy" id="97700"/>
    <lineage>
        <taxon>Eukaryota</taxon>
        <taxon>Viridiplantae</taxon>
        <taxon>Streptophyta</taxon>
        <taxon>Embryophyta</taxon>
        <taxon>Tracheophyta</taxon>
        <taxon>Spermatophyta</taxon>
        <taxon>Magnoliopsida</taxon>
        <taxon>eudicotyledons</taxon>
        <taxon>Gunneridae</taxon>
        <taxon>Pentapetalae</taxon>
        <taxon>rosids</taxon>
        <taxon>fabids</taxon>
        <taxon>Fagales</taxon>
        <taxon>Fagaceae</taxon>
        <taxon>Quercus</taxon>
    </lineage>
</organism>
<evidence type="ECO:0000256" key="2">
    <source>
        <dbReference type="ARBA" id="ARBA00022801"/>
    </source>
</evidence>
<dbReference type="CDD" id="cd18808">
    <property type="entry name" value="SF1_C_Upf1"/>
    <property type="match status" value="1"/>
</dbReference>
<dbReference type="OMA" id="HEDARIH"/>
<dbReference type="Pfam" id="PF13087">
    <property type="entry name" value="AAA_12"/>
    <property type="match status" value="1"/>
</dbReference>
<accession>A0A7N2L6T9</accession>
<keyword evidence="4 5" id="KW-0067">ATP-binding</keyword>